<dbReference type="Proteomes" id="UP000570823">
    <property type="component" value="Unassembled WGS sequence"/>
</dbReference>
<dbReference type="CDD" id="cd02218">
    <property type="entry name" value="cupin_PGI"/>
    <property type="match status" value="1"/>
</dbReference>
<dbReference type="SUPFAM" id="SSF51182">
    <property type="entry name" value="RmlC-like cupins"/>
    <property type="match status" value="1"/>
</dbReference>
<keyword evidence="8" id="KW-0413">Isomerase</keyword>
<comment type="caution">
    <text evidence="8">The sequence shown here is derived from an EMBL/GenBank/DDBJ whole genome shotgun (WGS) entry which is preliminary data.</text>
</comment>
<keyword evidence="5" id="KW-0324">Glycolysis</keyword>
<dbReference type="GO" id="GO:0006094">
    <property type="term" value="P:gluconeogenesis"/>
    <property type="evidence" value="ECO:0007669"/>
    <property type="project" value="UniProtKB-KW"/>
</dbReference>
<proteinExistence type="inferred from homology"/>
<dbReference type="RefSeq" id="WP_176789023.1">
    <property type="nucleotide sequence ID" value="NZ_JABXWR010000001.1"/>
</dbReference>
<evidence type="ECO:0000259" key="7">
    <source>
        <dbReference type="Pfam" id="PF06560"/>
    </source>
</evidence>
<dbReference type="EC" id="5.3.1.9" evidence="3"/>
<dbReference type="InterPro" id="IPR014710">
    <property type="entry name" value="RmlC-like_jellyroll"/>
</dbReference>
<evidence type="ECO:0000256" key="1">
    <source>
        <dbReference type="ARBA" id="ARBA00004926"/>
    </source>
</evidence>
<reference evidence="8 9" key="1">
    <citation type="submission" date="2020-06" db="EMBL/GenBank/DDBJ databases">
        <title>Methanofollis fontis sp. nov., a methanogen isolated from marine sediments near a cold seep at Four-Way Closure Ridge offshore southwestern Taiwan.</title>
        <authorList>
            <person name="Chen S.-C."/>
            <person name="Teng N.-H."/>
            <person name="Lin Y.-S."/>
            <person name="Lai M.-C."/>
            <person name="Chen H.-H."/>
            <person name="Wang C.-C."/>
        </authorList>
    </citation>
    <scope>NUCLEOTIDE SEQUENCE [LARGE SCALE GENOMIC DNA]</scope>
    <source>
        <strain evidence="8 9">DSM 2702</strain>
    </source>
</reference>
<accession>A0A7K4HQJ3</accession>
<evidence type="ECO:0000313" key="9">
    <source>
        <dbReference type="Proteomes" id="UP000570823"/>
    </source>
</evidence>
<dbReference type="GO" id="GO:0004347">
    <property type="term" value="F:glucose-6-phosphate isomerase activity"/>
    <property type="evidence" value="ECO:0007669"/>
    <property type="project" value="UniProtKB-EC"/>
</dbReference>
<gene>
    <name evidence="8" type="ORF">HWN36_08975</name>
</gene>
<dbReference type="EMBL" id="JABXWR010000001">
    <property type="protein sequence ID" value="NVO67432.1"/>
    <property type="molecule type" value="Genomic_DNA"/>
</dbReference>
<evidence type="ECO:0000256" key="2">
    <source>
        <dbReference type="ARBA" id="ARBA00006542"/>
    </source>
</evidence>
<comment type="pathway">
    <text evidence="1">Carbohydrate degradation; glycolysis; D-glyceraldehyde 3-phosphate and glycerone phosphate from D-glucose: step 2/4.</text>
</comment>
<dbReference type="Gene3D" id="2.60.120.10">
    <property type="entry name" value="Jelly Rolls"/>
    <property type="match status" value="1"/>
</dbReference>
<sequence length="248" mass="27167">MFHWNGPLPEPHIRTLADMNGVLAAPHNGPDDPDRPLYFMYRDLALNEEDRLWLSARSLRYDMTVIPPGVIGPEFVKTKGHYHPENPAGVRYPEVYEVIEGEAHFLLQRPDASDVVLVKAGAGDVVVIPPGFGHVTINPGKVDLVMANLVSTAFSSDYAPYAAMGGAACYEMADGTFVKNPRYPGTAAVRLAAPLPVPAFCTAPGTPIYSLVGRERCLRFLNRPEEYIEAFSECLRDVGENCVCAPRP</sequence>
<comment type="catalytic activity">
    <reaction evidence="6">
        <text>alpha-D-glucose 6-phosphate = beta-D-fructose 6-phosphate</text>
        <dbReference type="Rhea" id="RHEA:11816"/>
        <dbReference type="ChEBI" id="CHEBI:57634"/>
        <dbReference type="ChEBI" id="CHEBI:58225"/>
        <dbReference type="EC" id="5.3.1.9"/>
    </reaction>
</comment>
<protein>
    <recommendedName>
        <fullName evidence="3">glucose-6-phosphate isomerase</fullName>
        <ecNumber evidence="3">5.3.1.9</ecNumber>
    </recommendedName>
</protein>
<evidence type="ECO:0000256" key="6">
    <source>
        <dbReference type="ARBA" id="ARBA00029321"/>
    </source>
</evidence>
<keyword evidence="4" id="KW-0312">Gluconeogenesis</keyword>
<evidence type="ECO:0000256" key="4">
    <source>
        <dbReference type="ARBA" id="ARBA00022432"/>
    </source>
</evidence>
<evidence type="ECO:0000256" key="3">
    <source>
        <dbReference type="ARBA" id="ARBA00011952"/>
    </source>
</evidence>
<dbReference type="GO" id="GO:0005737">
    <property type="term" value="C:cytoplasm"/>
    <property type="evidence" value="ECO:0007669"/>
    <property type="project" value="InterPro"/>
</dbReference>
<dbReference type="UniPathway" id="UPA00109">
    <property type="reaction ID" value="UER00181"/>
</dbReference>
<evidence type="ECO:0000313" key="8">
    <source>
        <dbReference type="EMBL" id="NVO67432.1"/>
    </source>
</evidence>
<comment type="similarity">
    <text evidence="2">Belongs to the archaeal-type GPI family.</text>
</comment>
<dbReference type="GO" id="GO:0006096">
    <property type="term" value="P:glycolytic process"/>
    <property type="evidence" value="ECO:0007669"/>
    <property type="project" value="UniProtKB-UniPathway"/>
</dbReference>
<keyword evidence="9" id="KW-1185">Reference proteome</keyword>
<dbReference type="AlphaFoldDB" id="A0A7K4HQJ3"/>
<feature type="domain" description="Glucose-6-phosphate isomerase prokaryote" evidence="7">
    <location>
        <begin position="14"/>
        <end position="180"/>
    </location>
</feature>
<organism evidence="8 9">
    <name type="scientific">Methanofollis tationis</name>
    <dbReference type="NCBI Taxonomy" id="81417"/>
    <lineage>
        <taxon>Archaea</taxon>
        <taxon>Methanobacteriati</taxon>
        <taxon>Methanobacteriota</taxon>
        <taxon>Stenosarchaea group</taxon>
        <taxon>Methanomicrobia</taxon>
        <taxon>Methanomicrobiales</taxon>
        <taxon>Methanomicrobiaceae</taxon>
        <taxon>Methanofollis</taxon>
    </lineage>
</organism>
<name>A0A7K4HQJ3_9EURY</name>
<dbReference type="Pfam" id="PF06560">
    <property type="entry name" value="GPI"/>
    <property type="match status" value="1"/>
</dbReference>
<dbReference type="InterPro" id="IPR011051">
    <property type="entry name" value="RmlC_Cupin_sf"/>
</dbReference>
<evidence type="ECO:0000256" key="5">
    <source>
        <dbReference type="ARBA" id="ARBA00023152"/>
    </source>
</evidence>
<dbReference type="OrthoDB" id="49661at2157"/>
<dbReference type="InterPro" id="IPR010551">
    <property type="entry name" value="G6P_isomerase_prok"/>
</dbReference>